<dbReference type="CDD" id="cd02947">
    <property type="entry name" value="TRX_family"/>
    <property type="match status" value="1"/>
</dbReference>
<dbReference type="Pfam" id="PF00085">
    <property type="entry name" value="Thioredoxin"/>
    <property type="match status" value="1"/>
</dbReference>
<evidence type="ECO:0000256" key="1">
    <source>
        <dbReference type="SAM" id="MobiDB-lite"/>
    </source>
</evidence>
<evidence type="ECO:0000259" key="2">
    <source>
        <dbReference type="PROSITE" id="PS51352"/>
    </source>
</evidence>
<gene>
    <name evidence="3" type="ORF">MNBD_ACTINO02-374</name>
</gene>
<dbReference type="SUPFAM" id="SSF52833">
    <property type="entry name" value="Thioredoxin-like"/>
    <property type="match status" value="1"/>
</dbReference>
<dbReference type="PANTHER" id="PTHR45663">
    <property type="entry name" value="GEO12009P1"/>
    <property type="match status" value="1"/>
</dbReference>
<dbReference type="AlphaFoldDB" id="A0A3B0RLM8"/>
<protein>
    <recommendedName>
        <fullName evidence="2">Thioredoxin domain-containing protein</fullName>
    </recommendedName>
</protein>
<dbReference type="GO" id="GO:0045454">
    <property type="term" value="P:cell redox homeostasis"/>
    <property type="evidence" value="ECO:0007669"/>
    <property type="project" value="TreeGrafter"/>
</dbReference>
<reference evidence="3" key="1">
    <citation type="submission" date="2018-06" db="EMBL/GenBank/DDBJ databases">
        <authorList>
            <person name="Zhirakovskaya E."/>
        </authorList>
    </citation>
    <scope>NUCLEOTIDE SEQUENCE</scope>
</reference>
<organism evidence="3">
    <name type="scientific">hydrothermal vent metagenome</name>
    <dbReference type="NCBI Taxonomy" id="652676"/>
    <lineage>
        <taxon>unclassified sequences</taxon>
        <taxon>metagenomes</taxon>
        <taxon>ecological metagenomes</taxon>
    </lineage>
</organism>
<accession>A0A3B0RLM8</accession>
<dbReference type="InterPro" id="IPR013766">
    <property type="entry name" value="Thioredoxin_domain"/>
</dbReference>
<proteinExistence type="predicted"/>
<dbReference type="GO" id="GO:0005829">
    <property type="term" value="C:cytosol"/>
    <property type="evidence" value="ECO:0007669"/>
    <property type="project" value="TreeGrafter"/>
</dbReference>
<feature type="domain" description="Thioredoxin" evidence="2">
    <location>
        <begin position="1"/>
        <end position="132"/>
    </location>
</feature>
<dbReference type="PROSITE" id="PS51352">
    <property type="entry name" value="THIOREDOXIN_2"/>
    <property type="match status" value="1"/>
</dbReference>
<sequence>MFRRRTKARKINHLSEIDELAASGKPVLVDFMQPNCAPCRVMDGIVNEISDEYGDSAHVVKVDVQQVEGAAMKFKIRSTPTLIVLAKPPVKKRKKVRPGDKPPGEQTASQRWRTTGLVKKDQLQQILESNGASRV</sequence>
<evidence type="ECO:0000313" key="3">
    <source>
        <dbReference type="EMBL" id="VAV94444.1"/>
    </source>
</evidence>
<feature type="region of interest" description="Disordered" evidence="1">
    <location>
        <begin position="89"/>
        <end position="115"/>
    </location>
</feature>
<dbReference type="PANTHER" id="PTHR45663:SF11">
    <property type="entry name" value="GEO12009P1"/>
    <property type="match status" value="1"/>
</dbReference>
<dbReference type="Gene3D" id="3.40.30.10">
    <property type="entry name" value="Glutaredoxin"/>
    <property type="match status" value="1"/>
</dbReference>
<dbReference type="InterPro" id="IPR036249">
    <property type="entry name" value="Thioredoxin-like_sf"/>
</dbReference>
<name>A0A3B0RLM8_9ZZZZ</name>
<dbReference type="EMBL" id="UOEK01000060">
    <property type="protein sequence ID" value="VAV94444.1"/>
    <property type="molecule type" value="Genomic_DNA"/>
</dbReference>
<dbReference type="GO" id="GO:0015035">
    <property type="term" value="F:protein-disulfide reductase activity"/>
    <property type="evidence" value="ECO:0007669"/>
    <property type="project" value="TreeGrafter"/>
</dbReference>